<name>A0A4Y7UE64_9FLAO</name>
<accession>A0A4Y7UE64</accession>
<protein>
    <submittedName>
        <fullName evidence="3">Uncharacterized protein</fullName>
    </submittedName>
</protein>
<organism evidence="3 5">
    <name type="scientific">Flavobacterium circumlabens</name>
    <dbReference type="NCBI Taxonomy" id="2133765"/>
    <lineage>
        <taxon>Bacteria</taxon>
        <taxon>Pseudomonadati</taxon>
        <taxon>Bacteroidota</taxon>
        <taxon>Flavobacteriia</taxon>
        <taxon>Flavobacteriales</taxon>
        <taxon>Flavobacteriaceae</taxon>
        <taxon>Flavobacterium</taxon>
    </lineage>
</organism>
<feature type="compositionally biased region" description="Polar residues" evidence="1">
    <location>
        <begin position="297"/>
        <end position="317"/>
    </location>
</feature>
<evidence type="ECO:0000313" key="5">
    <source>
        <dbReference type="Proteomes" id="UP000298340"/>
    </source>
</evidence>
<dbReference type="AlphaFoldDB" id="A0A4Y7UE64"/>
<dbReference type="OrthoDB" id="1264044at2"/>
<feature type="region of interest" description="Disordered" evidence="1">
    <location>
        <begin position="288"/>
        <end position="317"/>
    </location>
</feature>
<dbReference type="EMBL" id="SLWA01000002">
    <property type="protein sequence ID" value="TCN59433.1"/>
    <property type="molecule type" value="Genomic_DNA"/>
</dbReference>
<reference evidence="2 4" key="1">
    <citation type="journal article" date="2015" name="Stand. Genomic Sci.">
        <title>Genomic Encyclopedia of Bacterial and Archaeal Type Strains, Phase III: the genomes of soil and plant-associated and newly described type strains.</title>
        <authorList>
            <person name="Whitman W.B."/>
            <person name="Woyke T."/>
            <person name="Klenk H.P."/>
            <person name="Zhou Y."/>
            <person name="Lilburn T.G."/>
            <person name="Beck B.J."/>
            <person name="De Vos P."/>
            <person name="Vandamme P."/>
            <person name="Eisen J.A."/>
            <person name="Garrity G."/>
            <person name="Hugenholtz P."/>
            <person name="Kyrpides N.C."/>
        </authorList>
    </citation>
    <scope>NUCLEOTIDE SEQUENCE [LARGE SCALE GENOMIC DNA]</scope>
    <source>
        <strain evidence="2 4">P5626</strain>
    </source>
</reference>
<evidence type="ECO:0000256" key="1">
    <source>
        <dbReference type="SAM" id="MobiDB-lite"/>
    </source>
</evidence>
<gene>
    <name evidence="3" type="ORF">D0809_05930</name>
    <name evidence="2" type="ORF">EV142_10249</name>
</gene>
<reference evidence="2" key="3">
    <citation type="submission" date="2019-03" db="EMBL/GenBank/DDBJ databases">
        <authorList>
            <person name="Whitman W."/>
            <person name="Huntemann M."/>
            <person name="Clum A."/>
            <person name="Pillay M."/>
            <person name="Palaniappan K."/>
            <person name="Varghese N."/>
            <person name="Mikhailova N."/>
            <person name="Stamatis D."/>
            <person name="Reddy T."/>
            <person name="Daum C."/>
            <person name="Shapiro N."/>
            <person name="Ivanova N."/>
            <person name="Kyrpides N."/>
            <person name="Woyke T."/>
        </authorList>
    </citation>
    <scope>NUCLEOTIDE SEQUENCE</scope>
    <source>
        <strain evidence="2">P5626</strain>
    </source>
</reference>
<reference evidence="3 5" key="2">
    <citation type="journal article" date="2018" name="Syst. Appl. Microbiol.">
        <title>Flavobacterium circumlabens sp. nov. and Flavobacterium cupreum sp. nov., two psychrotrophic species isolated from Antarctic environmental samples.</title>
        <authorList>
            <person name="Kralova S."/>
            <person name="Busse H.J."/>
            <person name="Svec P."/>
            <person name="Maslanova I."/>
            <person name="Stankova E."/>
            <person name="Bartak M."/>
            <person name="Sedlacek I."/>
        </authorList>
    </citation>
    <scope>NUCLEOTIDE SEQUENCE [LARGE SCALE GENOMIC DNA]</scope>
    <source>
        <strain evidence="3 5">CCM 8828</strain>
    </source>
</reference>
<keyword evidence="4" id="KW-1185">Reference proteome</keyword>
<dbReference type="EMBL" id="QWDN01000002">
    <property type="protein sequence ID" value="TEB44737.1"/>
    <property type="molecule type" value="Genomic_DNA"/>
</dbReference>
<dbReference type="Proteomes" id="UP000298340">
    <property type="component" value="Unassembled WGS sequence"/>
</dbReference>
<dbReference type="RefSeq" id="WP_132033294.1">
    <property type="nucleotide sequence ID" value="NZ_QWDN01000002.1"/>
</dbReference>
<feature type="region of interest" description="Disordered" evidence="1">
    <location>
        <begin position="234"/>
        <end position="264"/>
    </location>
</feature>
<evidence type="ECO:0000313" key="3">
    <source>
        <dbReference type="EMBL" id="TEB44737.1"/>
    </source>
</evidence>
<evidence type="ECO:0000313" key="2">
    <source>
        <dbReference type="EMBL" id="TCN59433.1"/>
    </source>
</evidence>
<dbReference type="Proteomes" id="UP000295270">
    <property type="component" value="Unassembled WGS sequence"/>
</dbReference>
<evidence type="ECO:0000313" key="4">
    <source>
        <dbReference type="Proteomes" id="UP000295270"/>
    </source>
</evidence>
<comment type="caution">
    <text evidence="3">The sequence shown here is derived from an EMBL/GenBank/DDBJ whole genome shotgun (WGS) entry which is preliminary data.</text>
</comment>
<proteinExistence type="predicted"/>
<sequence>MKENFKRAVSVITVLLISVFFTRCQQEDEVVVTQGTTLSSAKQWFKEYEAKGDNYVYLQNLIYEWPGAIVKQAEDGTEVIVIPIKELKIDDSEIWQQRLYLYKLPDGSYKASLVEIYPDKAAPQEDQSMEGGNFNGYISVWDLKKGFVKAAQFKDNHAVEDGIVEVLPREDKTTYRAPSLNPCGDGCNDGPGGGNPTPVPRILPTELREVVKINSYTGPKPKLGTPVAYYGPRSPVIGGTTPSGYTSPRGGNGGGGTAPPPATAANPCDKIKTQMVNANFLAKQEELRKKTDLKNETGYSQSKNGPYTPLDNLSNDSMSLPKDPNTIGYMHTHIDDYDSGTVDPNGDPTINSPIKMFSPSDVKSFIALLDNAHRNNIALDNVYGTMISSEGDYTLRFEGVYSDLNMGLNFDANMNKKYKEVMEDYKSSREVGFLKFVKEQIGINGISLFKINKNGTSAKKTLNNNDKIATKPCS</sequence>